<dbReference type="OrthoDB" id="1305854at2759"/>
<proteinExistence type="predicted"/>
<evidence type="ECO:0000313" key="1">
    <source>
        <dbReference type="EMBL" id="MQM16634.1"/>
    </source>
</evidence>
<reference evidence="1" key="1">
    <citation type="submission" date="2017-07" db="EMBL/GenBank/DDBJ databases">
        <title>Taro Niue Genome Assembly and Annotation.</title>
        <authorList>
            <person name="Atibalentja N."/>
            <person name="Keating K."/>
            <person name="Fields C.J."/>
        </authorList>
    </citation>
    <scope>NUCLEOTIDE SEQUENCE</scope>
    <source>
        <strain evidence="1">Niue_2</strain>
        <tissue evidence="1">Leaf</tissue>
    </source>
</reference>
<accession>A0A843XB61</accession>
<comment type="caution">
    <text evidence="1">The sequence shown here is derived from an EMBL/GenBank/DDBJ whole genome shotgun (WGS) entry which is preliminary data.</text>
</comment>
<name>A0A843XB61_COLES</name>
<sequence>MLQPIRGRRTQVKHVTGLTGLDEALRHNWYQSKAPVPSVIGEAVPVAPVPPLPGVQVSFVAPVPPSPPMIAAEEPVVQVERFLRLQPPTYIGGPNPDTVEHWIHEIESVDTPIDGVDTGSTSLKLFHEDRVKCADTVPSTVDTRPSP</sequence>
<gene>
    <name evidence="1" type="ORF">Taro_049593</name>
</gene>
<dbReference type="AlphaFoldDB" id="A0A843XB61"/>
<dbReference type="Proteomes" id="UP000652761">
    <property type="component" value="Unassembled WGS sequence"/>
</dbReference>
<keyword evidence="2" id="KW-1185">Reference proteome</keyword>
<dbReference type="EMBL" id="NMUH01007095">
    <property type="protein sequence ID" value="MQM16634.1"/>
    <property type="molecule type" value="Genomic_DNA"/>
</dbReference>
<evidence type="ECO:0000313" key="2">
    <source>
        <dbReference type="Proteomes" id="UP000652761"/>
    </source>
</evidence>
<organism evidence="1 2">
    <name type="scientific">Colocasia esculenta</name>
    <name type="common">Wild taro</name>
    <name type="synonym">Arum esculentum</name>
    <dbReference type="NCBI Taxonomy" id="4460"/>
    <lineage>
        <taxon>Eukaryota</taxon>
        <taxon>Viridiplantae</taxon>
        <taxon>Streptophyta</taxon>
        <taxon>Embryophyta</taxon>
        <taxon>Tracheophyta</taxon>
        <taxon>Spermatophyta</taxon>
        <taxon>Magnoliopsida</taxon>
        <taxon>Liliopsida</taxon>
        <taxon>Araceae</taxon>
        <taxon>Aroideae</taxon>
        <taxon>Colocasieae</taxon>
        <taxon>Colocasia</taxon>
    </lineage>
</organism>
<protein>
    <submittedName>
        <fullName evidence="1">Uncharacterized protein</fullName>
    </submittedName>
</protein>